<dbReference type="AlphaFoldDB" id="A0A1E3BEL9"/>
<evidence type="ECO:0000256" key="1">
    <source>
        <dbReference type="ARBA" id="ARBA00035112"/>
    </source>
</evidence>
<comment type="caution">
    <text evidence="3">The sequence shown here is derived from an EMBL/GenBank/DDBJ whole genome shotgun (WGS) entry which is preliminary data.</text>
</comment>
<dbReference type="Proteomes" id="UP000094569">
    <property type="component" value="Unassembled WGS sequence"/>
</dbReference>
<keyword evidence="2" id="KW-0812">Transmembrane</keyword>
<accession>A0A1E3BEL9</accession>
<protein>
    <recommendedName>
        <fullName evidence="5">Cyclochlorotine biosynthesis protein O</fullName>
    </recommendedName>
</protein>
<evidence type="ECO:0000256" key="2">
    <source>
        <dbReference type="SAM" id="Phobius"/>
    </source>
</evidence>
<keyword evidence="4" id="KW-1185">Reference proteome</keyword>
<comment type="similarity">
    <text evidence="1">Belongs to the ustYa family.</text>
</comment>
<dbReference type="OrthoDB" id="3687641at2759"/>
<dbReference type="PANTHER" id="PTHR33365">
    <property type="entry name" value="YALI0B05434P"/>
    <property type="match status" value="1"/>
</dbReference>
<dbReference type="STRING" id="573508.A0A1E3BEL9"/>
<dbReference type="Pfam" id="PF11807">
    <property type="entry name" value="UstYa"/>
    <property type="match status" value="1"/>
</dbReference>
<organism evidence="3 4">
    <name type="scientific">Aspergillus cristatus</name>
    <name type="common">Chinese Fuzhuan brick tea-fermentation fungus</name>
    <name type="synonym">Eurotium cristatum</name>
    <dbReference type="NCBI Taxonomy" id="573508"/>
    <lineage>
        <taxon>Eukaryota</taxon>
        <taxon>Fungi</taxon>
        <taxon>Dikarya</taxon>
        <taxon>Ascomycota</taxon>
        <taxon>Pezizomycotina</taxon>
        <taxon>Eurotiomycetes</taxon>
        <taxon>Eurotiomycetidae</taxon>
        <taxon>Eurotiales</taxon>
        <taxon>Aspergillaceae</taxon>
        <taxon>Aspergillus</taxon>
        <taxon>Aspergillus subgen. Aspergillus</taxon>
    </lineage>
</organism>
<evidence type="ECO:0000313" key="3">
    <source>
        <dbReference type="EMBL" id="ODM19402.1"/>
    </source>
</evidence>
<dbReference type="PANTHER" id="PTHR33365:SF6">
    <property type="entry name" value="OXIDASE USTYA"/>
    <property type="match status" value="1"/>
</dbReference>
<dbReference type="GO" id="GO:0043386">
    <property type="term" value="P:mycotoxin biosynthetic process"/>
    <property type="evidence" value="ECO:0007669"/>
    <property type="project" value="InterPro"/>
</dbReference>
<evidence type="ECO:0008006" key="5">
    <source>
        <dbReference type="Google" id="ProtNLM"/>
    </source>
</evidence>
<name>A0A1E3BEL9_ASPCR</name>
<gene>
    <name evidence="3" type="ORF">SI65_04386</name>
</gene>
<dbReference type="InterPro" id="IPR021765">
    <property type="entry name" value="UstYa-like"/>
</dbReference>
<dbReference type="VEuPathDB" id="FungiDB:SI65_04386"/>
<proteinExistence type="inferred from homology"/>
<evidence type="ECO:0000313" key="4">
    <source>
        <dbReference type="Proteomes" id="UP000094569"/>
    </source>
</evidence>
<sequence length="262" mass="30640">MRFLYSRLRVHKPDTERDEDDSLSEQPLNPPRFFCRWLPMFLIVLLLTNAITLLGSLYWASWKELRMKTESPVAYAQIPQPLDTVWRRFWWNMTDHNTNGRQAHVDAIWRDIRPSHGYITMDRDLAKQRGWPESMGLPSNPEKGIYILEAYHYLHCLRVIRETFWEAVEKKPYTLSPGPHVDYCFDTLRQYIQCNADSTPLLTFGIFTAGNGQLHRCKDWSQLRDYATRHTACIRDGPEDVPMAGRFGLCDMGEDGIVDLAE</sequence>
<feature type="transmembrane region" description="Helical" evidence="2">
    <location>
        <begin position="37"/>
        <end position="60"/>
    </location>
</feature>
<keyword evidence="2" id="KW-1133">Transmembrane helix</keyword>
<reference evidence="3 4" key="1">
    <citation type="journal article" date="2016" name="BMC Genomics">
        <title>Comparative genomic and transcriptomic analyses of the Fuzhuan brick tea-fermentation fungus Aspergillus cristatus.</title>
        <authorList>
            <person name="Ge Y."/>
            <person name="Wang Y."/>
            <person name="Liu Y."/>
            <person name="Tan Y."/>
            <person name="Ren X."/>
            <person name="Zhang X."/>
            <person name="Hyde K.D."/>
            <person name="Liu Y."/>
            <person name="Liu Z."/>
        </authorList>
    </citation>
    <scope>NUCLEOTIDE SEQUENCE [LARGE SCALE GENOMIC DNA]</scope>
    <source>
        <strain evidence="3 4">GZAAS20.1005</strain>
    </source>
</reference>
<dbReference type="EMBL" id="JXNT01000004">
    <property type="protein sequence ID" value="ODM19402.1"/>
    <property type="molecule type" value="Genomic_DNA"/>
</dbReference>
<keyword evidence="2" id="KW-0472">Membrane</keyword>